<keyword evidence="7" id="KW-1185">Reference proteome</keyword>
<evidence type="ECO:0000256" key="3">
    <source>
        <dbReference type="ARBA" id="ARBA00023136"/>
    </source>
</evidence>
<evidence type="ECO:0000259" key="5">
    <source>
        <dbReference type="Pfam" id="PF01103"/>
    </source>
</evidence>
<dbReference type="InterPro" id="IPR000184">
    <property type="entry name" value="Bac_surfAg_D15"/>
</dbReference>
<dbReference type="AlphaFoldDB" id="A0A1H8E9E1"/>
<keyword evidence="2" id="KW-0812">Transmembrane</keyword>
<dbReference type="Gene3D" id="2.40.160.50">
    <property type="entry name" value="membrane protein fhac: a member of the omp85/tpsb transporter family"/>
    <property type="match status" value="1"/>
</dbReference>
<dbReference type="Proteomes" id="UP000183002">
    <property type="component" value="Unassembled WGS sequence"/>
</dbReference>
<dbReference type="PANTHER" id="PTHR12815">
    <property type="entry name" value="SORTING AND ASSEMBLY MACHINERY SAMM50 PROTEIN FAMILY MEMBER"/>
    <property type="match status" value="1"/>
</dbReference>
<evidence type="ECO:0000256" key="4">
    <source>
        <dbReference type="SAM" id="SignalP"/>
    </source>
</evidence>
<dbReference type="GO" id="GO:0019867">
    <property type="term" value="C:outer membrane"/>
    <property type="evidence" value="ECO:0007669"/>
    <property type="project" value="InterPro"/>
</dbReference>
<sequence>MVKVKDQGWGAAALVLGAGLFVTPAHALDQVDFTVLGGDAAVETSLRGASFLLAAQAEGSSNDQDLFATARAEYGRLLGALYAMGRYSGVIEIRIDGREAADIAPLDTPKNIRRIALTVNPGPAFTFDVARVGPLAADTALPKGFAKGQVAQSDVISVAAGAAVDGWRTAGHAKATVTDQDITADHAAATLDAKLTVTAGPRLRFGPLAVQGQDRMELRRIVKIAGLPTGEQFSPEALEDAAERLRRTGIFRSVALEEDADITAPDTLGITAKLVEERPRRFGFGVEVASSEGAKVNGFWLHRNLLGGGERLRVDGEIAQIGAQNSGVDYSLGVTLDRPATLSADTTGTAFFRIGHEAEEDYTQDFVETGLGFTQYVSREMTARVGLEYSQYQVKFATGSVDFRTLGLPVGVNWDKRNSKTDATKGFYIDAEAAPFLGFGGTASGLRLELDARAYRGFGVNDRITLAGRVQLRGVEGGDITTLPPEYLSYSGGGGTVRGQEYRSLGFASARTGRLTGGTGFVGASVEVRTKVTDTIGIVGFADYGRIASSGLFGGQTLDHAGAGLGVRYATGLGPIRLDVAAPVSGGKGGVQIYIGIGQSF</sequence>
<gene>
    <name evidence="6" type="ORF">SAMN05216227_100887</name>
</gene>
<comment type="subcellular location">
    <subcellularLocation>
        <location evidence="1">Membrane</location>
    </subcellularLocation>
</comment>
<dbReference type="PANTHER" id="PTHR12815:SF42">
    <property type="entry name" value="BACTERIAL SURFACE ANTIGEN (D15) DOMAIN-CONTAINING PROTEIN"/>
    <property type="match status" value="1"/>
</dbReference>
<accession>A0A1H8E9E1</accession>
<dbReference type="Pfam" id="PF01103">
    <property type="entry name" value="Omp85"/>
    <property type="match status" value="1"/>
</dbReference>
<keyword evidence="3" id="KW-0472">Membrane</keyword>
<dbReference type="InterPro" id="IPR039910">
    <property type="entry name" value="D15-like"/>
</dbReference>
<protein>
    <submittedName>
        <fullName evidence="6">Autotransporter secretion outer membrane protein TamA</fullName>
    </submittedName>
</protein>
<organism evidence="6 7">
    <name type="scientific">Pseudorhodobacter antarcticus</name>
    <dbReference type="NCBI Taxonomy" id="1077947"/>
    <lineage>
        <taxon>Bacteria</taxon>
        <taxon>Pseudomonadati</taxon>
        <taxon>Pseudomonadota</taxon>
        <taxon>Alphaproteobacteria</taxon>
        <taxon>Rhodobacterales</taxon>
        <taxon>Paracoccaceae</taxon>
        <taxon>Pseudorhodobacter</taxon>
    </lineage>
</organism>
<proteinExistence type="predicted"/>
<evidence type="ECO:0000313" key="6">
    <source>
        <dbReference type="EMBL" id="SEN15477.1"/>
    </source>
</evidence>
<reference evidence="6 7" key="1">
    <citation type="submission" date="2016-10" db="EMBL/GenBank/DDBJ databases">
        <authorList>
            <person name="de Groot N.N."/>
        </authorList>
    </citation>
    <scope>NUCLEOTIDE SEQUENCE [LARGE SCALE GENOMIC DNA]</scope>
    <source>
        <strain evidence="6 7">CGMCC 1.10836</strain>
    </source>
</reference>
<dbReference type="Gene3D" id="3.10.20.310">
    <property type="entry name" value="membrane protein fhac"/>
    <property type="match status" value="1"/>
</dbReference>
<evidence type="ECO:0000313" key="7">
    <source>
        <dbReference type="Proteomes" id="UP000183002"/>
    </source>
</evidence>
<dbReference type="EMBL" id="FOCO01000008">
    <property type="protein sequence ID" value="SEN15477.1"/>
    <property type="molecule type" value="Genomic_DNA"/>
</dbReference>
<name>A0A1H8E9E1_9RHOB</name>
<evidence type="ECO:0000256" key="1">
    <source>
        <dbReference type="ARBA" id="ARBA00004370"/>
    </source>
</evidence>
<feature type="signal peptide" evidence="4">
    <location>
        <begin position="1"/>
        <end position="27"/>
    </location>
</feature>
<evidence type="ECO:0000256" key="2">
    <source>
        <dbReference type="ARBA" id="ARBA00022452"/>
    </source>
</evidence>
<feature type="domain" description="Bacterial surface antigen (D15)" evidence="5">
    <location>
        <begin position="304"/>
        <end position="601"/>
    </location>
</feature>
<dbReference type="RefSeq" id="WP_197086063.1">
    <property type="nucleotide sequence ID" value="NZ_LGHU01000072.1"/>
</dbReference>
<dbReference type="STRING" id="1077947.SAMN05216227_100887"/>
<keyword evidence="4" id="KW-0732">Signal</keyword>
<feature type="chain" id="PRO_5010371122" evidence="4">
    <location>
        <begin position="28"/>
        <end position="601"/>
    </location>
</feature>
<keyword evidence="2" id="KW-1134">Transmembrane beta strand</keyword>